<dbReference type="PROSITE" id="PS52015">
    <property type="entry name" value="TONB_CTD"/>
    <property type="match status" value="1"/>
</dbReference>
<organism evidence="7 8">
    <name type="scientific">Methylorubrum podarium</name>
    <dbReference type="NCBI Taxonomy" id="200476"/>
    <lineage>
        <taxon>Bacteria</taxon>
        <taxon>Pseudomonadati</taxon>
        <taxon>Pseudomonadota</taxon>
        <taxon>Alphaproteobacteria</taxon>
        <taxon>Hyphomicrobiales</taxon>
        <taxon>Methylobacteriaceae</taxon>
        <taxon>Methylorubrum</taxon>
    </lineage>
</organism>
<evidence type="ECO:0000256" key="5">
    <source>
        <dbReference type="SAM" id="Phobius"/>
    </source>
</evidence>
<comment type="caution">
    <text evidence="7">The sequence shown here is derived from an EMBL/GenBank/DDBJ whole genome shotgun (WGS) entry which is preliminary data.</text>
</comment>
<dbReference type="Proteomes" id="UP001480955">
    <property type="component" value="Unassembled WGS sequence"/>
</dbReference>
<dbReference type="InterPro" id="IPR037682">
    <property type="entry name" value="TonB_C"/>
</dbReference>
<dbReference type="SUPFAM" id="SSF74653">
    <property type="entry name" value="TolA/TonB C-terminal domain"/>
    <property type="match status" value="1"/>
</dbReference>
<accession>A0ABV1QJC0</accession>
<keyword evidence="3 5" id="KW-1133">Transmembrane helix</keyword>
<keyword evidence="2 5" id="KW-0812">Transmembrane</keyword>
<comment type="subcellular location">
    <subcellularLocation>
        <location evidence="1">Membrane</location>
        <topology evidence="1">Single-pass membrane protein</topology>
    </subcellularLocation>
</comment>
<keyword evidence="4 5" id="KW-0472">Membrane</keyword>
<evidence type="ECO:0000256" key="4">
    <source>
        <dbReference type="ARBA" id="ARBA00023136"/>
    </source>
</evidence>
<evidence type="ECO:0000256" key="3">
    <source>
        <dbReference type="ARBA" id="ARBA00022989"/>
    </source>
</evidence>
<keyword evidence="8" id="KW-1185">Reference proteome</keyword>
<sequence length="165" mass="18828">MYGWARCWLKIGICIYTRPCESRTQMTYTSRRPGIIYQHLKHHSIAVVAIGICLSLALLHSAMAQSILGVDNEAVTYRAEMKQHFAREVRKLRISPLREASLVVAFRVDRSGRLSSYSIARPSGDPYVDRKVENFLSKDLSFSPFPANMKTKQLDISVPIVFRPR</sequence>
<feature type="transmembrane region" description="Helical" evidence="5">
    <location>
        <begin position="45"/>
        <end position="63"/>
    </location>
</feature>
<dbReference type="RefSeq" id="WP_350392980.1">
    <property type="nucleotide sequence ID" value="NZ_JBELQE010000038.1"/>
</dbReference>
<dbReference type="Pfam" id="PF13103">
    <property type="entry name" value="TonB_2"/>
    <property type="match status" value="1"/>
</dbReference>
<name>A0ABV1QJC0_9HYPH</name>
<evidence type="ECO:0000256" key="1">
    <source>
        <dbReference type="ARBA" id="ARBA00004167"/>
    </source>
</evidence>
<protein>
    <submittedName>
        <fullName evidence="7">TonB family protein</fullName>
    </submittedName>
</protein>
<dbReference type="NCBIfam" id="TIGR01352">
    <property type="entry name" value="tonB_Cterm"/>
    <property type="match status" value="1"/>
</dbReference>
<evidence type="ECO:0000313" key="8">
    <source>
        <dbReference type="Proteomes" id="UP001480955"/>
    </source>
</evidence>
<evidence type="ECO:0000313" key="7">
    <source>
        <dbReference type="EMBL" id="MER2249495.1"/>
    </source>
</evidence>
<proteinExistence type="predicted"/>
<dbReference type="InterPro" id="IPR006260">
    <property type="entry name" value="TonB/TolA_C"/>
</dbReference>
<reference evidence="7 8" key="1">
    <citation type="submission" date="2024-06" db="EMBL/GenBank/DDBJ databases">
        <authorList>
            <person name="Campbell A.G."/>
        </authorList>
    </citation>
    <scope>NUCLEOTIDE SEQUENCE [LARGE SCALE GENOMIC DNA]</scope>
    <source>
        <strain evidence="7 8">EM12</strain>
    </source>
</reference>
<evidence type="ECO:0000259" key="6">
    <source>
        <dbReference type="PROSITE" id="PS52015"/>
    </source>
</evidence>
<dbReference type="EMBL" id="JBELQE010000038">
    <property type="protein sequence ID" value="MER2249495.1"/>
    <property type="molecule type" value="Genomic_DNA"/>
</dbReference>
<dbReference type="Gene3D" id="3.30.1150.10">
    <property type="match status" value="1"/>
</dbReference>
<feature type="domain" description="TonB C-terminal" evidence="6">
    <location>
        <begin position="74"/>
        <end position="165"/>
    </location>
</feature>
<evidence type="ECO:0000256" key="2">
    <source>
        <dbReference type="ARBA" id="ARBA00022692"/>
    </source>
</evidence>
<gene>
    <name evidence="7" type="ORF">ABS772_06150</name>
</gene>